<organism evidence="3 4">
    <name type="scientific">Glutamicibacter ardleyensis</name>
    <dbReference type="NCBI Taxonomy" id="225894"/>
    <lineage>
        <taxon>Bacteria</taxon>
        <taxon>Bacillati</taxon>
        <taxon>Actinomycetota</taxon>
        <taxon>Actinomycetes</taxon>
        <taxon>Micrococcales</taxon>
        <taxon>Micrococcaceae</taxon>
        <taxon>Glutamicibacter</taxon>
    </lineage>
</organism>
<evidence type="ECO:0000313" key="3">
    <source>
        <dbReference type="EMBL" id="GGJ54580.1"/>
    </source>
</evidence>
<evidence type="ECO:0000313" key="4">
    <source>
        <dbReference type="Proteomes" id="UP000606115"/>
    </source>
</evidence>
<feature type="transmembrane region" description="Helical" evidence="2">
    <location>
        <begin position="25"/>
        <end position="46"/>
    </location>
</feature>
<feature type="region of interest" description="Disordered" evidence="1">
    <location>
        <begin position="61"/>
        <end position="93"/>
    </location>
</feature>
<protein>
    <submittedName>
        <fullName evidence="3">Uncharacterized protein</fullName>
    </submittedName>
</protein>
<keyword evidence="2" id="KW-0472">Membrane</keyword>
<gene>
    <name evidence="3" type="ORF">GCM10007173_11490</name>
</gene>
<accession>A0ABQ2DDU2</accession>
<evidence type="ECO:0000256" key="1">
    <source>
        <dbReference type="SAM" id="MobiDB-lite"/>
    </source>
</evidence>
<sequence>MNAIYATMMVASTNVQKEALDENSYGPGFLGFVFTAFLALAVIFLIRDMVRRVRRVRYASEAESKQNELMLKGENQPVQEPTDPVDPKTSEDS</sequence>
<dbReference type="Proteomes" id="UP000606115">
    <property type="component" value="Unassembled WGS sequence"/>
</dbReference>
<evidence type="ECO:0000256" key="2">
    <source>
        <dbReference type="SAM" id="Phobius"/>
    </source>
</evidence>
<keyword evidence="2" id="KW-1133">Transmembrane helix</keyword>
<keyword evidence="2" id="KW-0812">Transmembrane</keyword>
<dbReference type="GeneID" id="303303533"/>
<dbReference type="RefSeq" id="WP_188684362.1">
    <property type="nucleotide sequence ID" value="NZ_BMKX01000002.1"/>
</dbReference>
<name>A0ABQ2DDU2_9MICC</name>
<comment type="caution">
    <text evidence="3">The sequence shown here is derived from an EMBL/GenBank/DDBJ whole genome shotgun (WGS) entry which is preliminary data.</text>
</comment>
<proteinExistence type="predicted"/>
<dbReference type="EMBL" id="BMKX01000002">
    <property type="protein sequence ID" value="GGJ54580.1"/>
    <property type="molecule type" value="Genomic_DNA"/>
</dbReference>
<reference evidence="4" key="1">
    <citation type="journal article" date="2019" name="Int. J. Syst. Evol. Microbiol.">
        <title>The Global Catalogue of Microorganisms (GCM) 10K type strain sequencing project: providing services to taxonomists for standard genome sequencing and annotation.</title>
        <authorList>
            <consortium name="The Broad Institute Genomics Platform"/>
            <consortium name="The Broad Institute Genome Sequencing Center for Infectious Disease"/>
            <person name="Wu L."/>
            <person name="Ma J."/>
        </authorList>
    </citation>
    <scope>NUCLEOTIDE SEQUENCE [LARGE SCALE GENOMIC DNA]</scope>
    <source>
        <strain evidence="4">CGMCC 1.3685</strain>
    </source>
</reference>
<keyword evidence="4" id="KW-1185">Reference proteome</keyword>